<reference evidence="6 7" key="1">
    <citation type="journal article" date="2019" name="Int. J. Syst. Evol. Microbiol.">
        <title>The Global Catalogue of Microorganisms (GCM) 10K type strain sequencing project: providing services to taxonomists for standard genome sequencing and annotation.</title>
        <authorList>
            <consortium name="The Broad Institute Genomics Platform"/>
            <consortium name="The Broad Institute Genome Sequencing Center for Infectious Disease"/>
            <person name="Wu L."/>
            <person name="Ma J."/>
        </authorList>
    </citation>
    <scope>NUCLEOTIDE SEQUENCE [LARGE SCALE GENOMIC DNA]</scope>
    <source>
        <strain evidence="6 7">JCM 14942</strain>
    </source>
</reference>
<feature type="transmembrane region" description="Helical" evidence="5">
    <location>
        <begin position="31"/>
        <end position="50"/>
    </location>
</feature>
<keyword evidence="4 5" id="KW-0472">Membrane</keyword>
<feature type="transmembrane region" description="Helical" evidence="5">
    <location>
        <begin position="242"/>
        <end position="262"/>
    </location>
</feature>
<comment type="subcellular location">
    <subcellularLocation>
        <location evidence="1">Membrane</location>
        <topology evidence="1">Multi-pass membrane protein</topology>
    </subcellularLocation>
</comment>
<dbReference type="InterPro" id="IPR003689">
    <property type="entry name" value="ZIP"/>
</dbReference>
<evidence type="ECO:0000256" key="3">
    <source>
        <dbReference type="ARBA" id="ARBA00022989"/>
    </source>
</evidence>
<accession>A0ABN2BRW0</accession>
<dbReference type="RefSeq" id="WP_141006943.1">
    <property type="nucleotide sequence ID" value="NZ_BAAAOR010000040.1"/>
</dbReference>
<evidence type="ECO:0000256" key="5">
    <source>
        <dbReference type="SAM" id="Phobius"/>
    </source>
</evidence>
<keyword evidence="3 5" id="KW-1133">Transmembrane helix</keyword>
<keyword evidence="7" id="KW-1185">Reference proteome</keyword>
<organism evidence="6 7">
    <name type="scientific">Nocardioides humi</name>
    <dbReference type="NCBI Taxonomy" id="449461"/>
    <lineage>
        <taxon>Bacteria</taxon>
        <taxon>Bacillati</taxon>
        <taxon>Actinomycetota</taxon>
        <taxon>Actinomycetes</taxon>
        <taxon>Propionibacteriales</taxon>
        <taxon>Nocardioidaceae</taxon>
        <taxon>Nocardioides</taxon>
    </lineage>
</organism>
<dbReference type="Proteomes" id="UP001500842">
    <property type="component" value="Unassembled WGS sequence"/>
</dbReference>
<comment type="caution">
    <text evidence="6">The sequence shown here is derived from an EMBL/GenBank/DDBJ whole genome shotgun (WGS) entry which is preliminary data.</text>
</comment>
<evidence type="ECO:0000313" key="7">
    <source>
        <dbReference type="Proteomes" id="UP001500842"/>
    </source>
</evidence>
<dbReference type="EMBL" id="BAAAOR010000040">
    <property type="protein sequence ID" value="GAA1544659.1"/>
    <property type="molecule type" value="Genomic_DNA"/>
</dbReference>
<proteinExistence type="predicted"/>
<dbReference type="PANTHER" id="PTHR11040">
    <property type="entry name" value="ZINC/IRON TRANSPORTER"/>
    <property type="match status" value="1"/>
</dbReference>
<feature type="transmembrane region" description="Helical" evidence="5">
    <location>
        <begin position="210"/>
        <end position="230"/>
    </location>
</feature>
<protein>
    <submittedName>
        <fullName evidence="6">Zinc transporter ZupT</fullName>
    </submittedName>
</protein>
<dbReference type="Pfam" id="PF02535">
    <property type="entry name" value="Zip"/>
    <property type="match status" value="1"/>
</dbReference>
<evidence type="ECO:0000256" key="1">
    <source>
        <dbReference type="ARBA" id="ARBA00004141"/>
    </source>
</evidence>
<feature type="transmembrane region" description="Helical" evidence="5">
    <location>
        <begin position="113"/>
        <end position="130"/>
    </location>
</feature>
<feature type="transmembrane region" description="Helical" evidence="5">
    <location>
        <begin position="179"/>
        <end position="204"/>
    </location>
</feature>
<name>A0ABN2BRW0_9ACTN</name>
<keyword evidence="2 5" id="KW-0812">Transmembrane</keyword>
<feature type="transmembrane region" description="Helical" evidence="5">
    <location>
        <begin position="6"/>
        <end position="24"/>
    </location>
</feature>
<feature type="transmembrane region" description="Helical" evidence="5">
    <location>
        <begin position="150"/>
        <end position="172"/>
    </location>
</feature>
<gene>
    <name evidence="6" type="primary">zupT</name>
    <name evidence="6" type="ORF">GCM10009788_53920</name>
</gene>
<sequence length="263" mass="26297">MTVAFVFTALAGAATALGGLAAVHRWVRSDTGLAAALGFAAGAMLLVSVAEIVPKGAHDLAPSLGVREAWGATLALVALGSVGTALLQWRAAAGAERRRRRGDRSDADPDRRRLLRSGLVVAVAVSAHNLPEGLATFVATVDDPSAGAAVAIAIAIHNVPEGVAVAAPFYGAGVGRGRALAAATLSGLAEPVGAVLGYLVLIALLPPSAYAVIFGLVAGVMLHIAVTELLPSARRLATLRAVATSFAAGAGTMALSLALLRIA</sequence>
<evidence type="ECO:0000256" key="4">
    <source>
        <dbReference type="ARBA" id="ARBA00023136"/>
    </source>
</evidence>
<evidence type="ECO:0000313" key="6">
    <source>
        <dbReference type="EMBL" id="GAA1544659.1"/>
    </source>
</evidence>
<evidence type="ECO:0000256" key="2">
    <source>
        <dbReference type="ARBA" id="ARBA00022692"/>
    </source>
</evidence>
<dbReference type="PANTHER" id="PTHR11040:SF205">
    <property type="entry name" value="ZINC TRANSPORTER ZUPT"/>
    <property type="match status" value="1"/>
</dbReference>
<feature type="transmembrane region" description="Helical" evidence="5">
    <location>
        <begin position="70"/>
        <end position="92"/>
    </location>
</feature>